<gene>
    <name evidence="2" type="ORF">HYPBUDRAFT_8639</name>
</gene>
<dbReference type="Proteomes" id="UP000095085">
    <property type="component" value="Unassembled WGS sequence"/>
</dbReference>
<feature type="compositionally biased region" description="Polar residues" evidence="1">
    <location>
        <begin position="61"/>
        <end position="83"/>
    </location>
</feature>
<organism evidence="2 3">
    <name type="scientific">Hyphopichia burtonii NRRL Y-1933</name>
    <dbReference type="NCBI Taxonomy" id="984485"/>
    <lineage>
        <taxon>Eukaryota</taxon>
        <taxon>Fungi</taxon>
        <taxon>Dikarya</taxon>
        <taxon>Ascomycota</taxon>
        <taxon>Saccharomycotina</taxon>
        <taxon>Pichiomycetes</taxon>
        <taxon>Debaryomycetaceae</taxon>
        <taxon>Hyphopichia</taxon>
    </lineage>
</organism>
<proteinExistence type="predicted"/>
<feature type="region of interest" description="Disordered" evidence="1">
    <location>
        <begin position="149"/>
        <end position="177"/>
    </location>
</feature>
<dbReference type="PANTHER" id="PTHR36826">
    <property type="entry name" value="PROTEIN ECM13"/>
    <property type="match status" value="1"/>
</dbReference>
<dbReference type="GeneID" id="30998323"/>
<accession>A0A1E4RBG0</accession>
<dbReference type="InterPro" id="IPR037738">
    <property type="entry name" value="Ecm13-like"/>
</dbReference>
<dbReference type="PANTHER" id="PTHR36826:SF1">
    <property type="entry name" value="PROTEIN ECM13"/>
    <property type="match status" value="1"/>
</dbReference>
<evidence type="ECO:0000313" key="2">
    <source>
        <dbReference type="EMBL" id="ODV64589.1"/>
    </source>
</evidence>
<feature type="compositionally biased region" description="Acidic residues" evidence="1">
    <location>
        <begin position="167"/>
        <end position="177"/>
    </location>
</feature>
<feature type="region of interest" description="Disordered" evidence="1">
    <location>
        <begin position="55"/>
        <end position="129"/>
    </location>
</feature>
<dbReference type="OrthoDB" id="5431245at2759"/>
<reference evidence="3" key="1">
    <citation type="submission" date="2016-05" db="EMBL/GenBank/DDBJ databases">
        <title>Comparative genomics of biotechnologically important yeasts.</title>
        <authorList>
            <consortium name="DOE Joint Genome Institute"/>
            <person name="Riley R."/>
            <person name="Haridas S."/>
            <person name="Wolfe K.H."/>
            <person name="Lopes M.R."/>
            <person name="Hittinger C.T."/>
            <person name="Goker M."/>
            <person name="Salamov A."/>
            <person name="Wisecaver J."/>
            <person name="Long T.M."/>
            <person name="Aerts A.L."/>
            <person name="Barry K."/>
            <person name="Choi C."/>
            <person name="Clum A."/>
            <person name="Coughlan A.Y."/>
            <person name="Deshpande S."/>
            <person name="Douglass A.P."/>
            <person name="Hanson S.J."/>
            <person name="Klenk H.-P."/>
            <person name="Labutti K."/>
            <person name="Lapidus A."/>
            <person name="Lindquist E."/>
            <person name="Lipzen A."/>
            <person name="Meier-Kolthoff J.P."/>
            <person name="Ohm R.A."/>
            <person name="Otillar R.P."/>
            <person name="Pangilinan J."/>
            <person name="Peng Y."/>
            <person name="Rokas A."/>
            <person name="Rosa C.A."/>
            <person name="Scheuner C."/>
            <person name="Sibirny A.A."/>
            <person name="Slot J.C."/>
            <person name="Stielow J.B."/>
            <person name="Sun H."/>
            <person name="Kurtzman C.P."/>
            <person name="Blackwell M."/>
            <person name="Grigoriev I.V."/>
            <person name="Jeffries T.W."/>
        </authorList>
    </citation>
    <scope>NUCLEOTIDE SEQUENCE [LARGE SCALE GENOMIC DNA]</scope>
    <source>
        <strain evidence="3">NRRL Y-1933</strain>
    </source>
</reference>
<sequence length="217" mass="24724">MNTSKPLTFAQSYILASKVRSKLTKEAQNPNSSLRVLVTQANMLDNLMDHINSETEKRTATSKVQFQLPNNRPRQPSSLSANISEYEVDSDSDSDSDSDDSDYESDSDDYYYSSEEEEEEEEEQGQATLQHVQSYKQLKSLDLSLSSIREESTELPELSRSLSVTDSESEESDNEDEAIECLDMKFNKNKSSLSINNPSDHHHHIRHNAIYSMEHVF</sequence>
<dbReference type="AlphaFoldDB" id="A0A1E4RBG0"/>
<evidence type="ECO:0000256" key="1">
    <source>
        <dbReference type="SAM" id="MobiDB-lite"/>
    </source>
</evidence>
<dbReference type="RefSeq" id="XP_020073656.1">
    <property type="nucleotide sequence ID" value="XM_020223774.1"/>
</dbReference>
<evidence type="ECO:0000313" key="3">
    <source>
        <dbReference type="Proteomes" id="UP000095085"/>
    </source>
</evidence>
<dbReference type="STRING" id="984485.A0A1E4RBG0"/>
<feature type="compositionally biased region" description="Acidic residues" evidence="1">
    <location>
        <begin position="86"/>
        <end position="124"/>
    </location>
</feature>
<protein>
    <submittedName>
        <fullName evidence="2">Uncharacterized protein</fullName>
    </submittedName>
</protein>
<dbReference type="EMBL" id="KV454551">
    <property type="protein sequence ID" value="ODV64589.1"/>
    <property type="molecule type" value="Genomic_DNA"/>
</dbReference>
<keyword evidence="3" id="KW-1185">Reference proteome</keyword>
<name>A0A1E4RBG0_9ASCO</name>